<dbReference type="GO" id="GO:0006879">
    <property type="term" value="P:intracellular iron ion homeostasis"/>
    <property type="evidence" value="ECO:0007669"/>
    <property type="project" value="UniProtKB-KW"/>
</dbReference>
<evidence type="ECO:0000256" key="4">
    <source>
        <dbReference type="ARBA" id="ARBA00023002"/>
    </source>
</evidence>
<evidence type="ECO:0000256" key="6">
    <source>
        <dbReference type="ARBA" id="ARBA00054546"/>
    </source>
</evidence>
<feature type="binding site" evidence="7">
    <location>
        <position position="94"/>
    </location>
    <ligand>
        <name>Fe cation</name>
        <dbReference type="ChEBI" id="CHEBI:24875"/>
        <label>1</label>
    </ligand>
</feature>
<dbReference type="EMBL" id="PYGC01000014">
    <property type="protein sequence ID" value="PSK80619.1"/>
    <property type="molecule type" value="Genomic_DNA"/>
</dbReference>
<evidence type="ECO:0000313" key="10">
    <source>
        <dbReference type="EMBL" id="GET22086.1"/>
    </source>
</evidence>
<dbReference type="EC" id="1.16.3.2" evidence="8"/>
<dbReference type="GO" id="GO:0008199">
    <property type="term" value="F:ferric iron binding"/>
    <property type="evidence" value="ECO:0007669"/>
    <property type="project" value="InterPro"/>
</dbReference>
<comment type="similarity">
    <text evidence="1 8">Belongs to the ferritin family. Prokaryotic subfamily.</text>
</comment>
<feature type="domain" description="Ferritin-like diiron" evidence="9">
    <location>
        <begin position="1"/>
        <end position="145"/>
    </location>
</feature>
<dbReference type="FunFam" id="1.20.1260.10:FF:000001">
    <property type="entry name" value="Non-heme ferritin"/>
    <property type="match status" value="1"/>
</dbReference>
<dbReference type="Proteomes" id="UP000240621">
    <property type="component" value="Unassembled WGS sequence"/>
</dbReference>
<evidence type="ECO:0000256" key="7">
    <source>
        <dbReference type="PIRSR" id="PIRSR601519-1"/>
    </source>
</evidence>
<keyword evidence="13" id="KW-1185">Reference proteome</keyword>
<dbReference type="InterPro" id="IPR009040">
    <property type="entry name" value="Ferritin-like_diiron"/>
</dbReference>
<protein>
    <recommendedName>
        <fullName evidence="8">Ferritin</fullName>
        <ecNumber evidence="8">1.16.3.2</ecNumber>
    </recommendedName>
</protein>
<evidence type="ECO:0000259" key="9">
    <source>
        <dbReference type="PROSITE" id="PS50905"/>
    </source>
</evidence>
<dbReference type="EMBL" id="BLAU01000001">
    <property type="protein sequence ID" value="GET22086.1"/>
    <property type="molecule type" value="Genomic_DNA"/>
</dbReference>
<evidence type="ECO:0000313" key="11">
    <source>
        <dbReference type="EMBL" id="PSK80619.1"/>
    </source>
</evidence>
<comment type="function">
    <text evidence="6">May alleviate iron toxicity in the presence of oxygen.</text>
</comment>
<comment type="function">
    <text evidence="8">Iron-storage protein.</text>
</comment>
<keyword evidence="3 7" id="KW-0479">Metal-binding</keyword>
<organism evidence="11 12">
    <name type="scientific">Prolixibacter denitrificans</name>
    <dbReference type="NCBI Taxonomy" id="1541063"/>
    <lineage>
        <taxon>Bacteria</taxon>
        <taxon>Pseudomonadati</taxon>
        <taxon>Bacteroidota</taxon>
        <taxon>Bacteroidia</taxon>
        <taxon>Marinilabiliales</taxon>
        <taxon>Prolixibacteraceae</taxon>
        <taxon>Prolixibacter</taxon>
    </lineage>
</organism>
<feature type="binding site" evidence="7">
    <location>
        <position position="127"/>
    </location>
    <ligand>
        <name>Fe cation</name>
        <dbReference type="ChEBI" id="CHEBI:24875"/>
        <label>1</label>
    </ligand>
</feature>
<dbReference type="GO" id="GO:0004322">
    <property type="term" value="F:ferroxidase activity"/>
    <property type="evidence" value="ECO:0007669"/>
    <property type="project" value="TreeGrafter"/>
</dbReference>
<dbReference type="InterPro" id="IPR008331">
    <property type="entry name" value="Ferritin_DPS_dom"/>
</dbReference>
<dbReference type="GO" id="GO:0042802">
    <property type="term" value="F:identical protein binding"/>
    <property type="evidence" value="ECO:0007669"/>
    <property type="project" value="UniProtKB-ARBA"/>
</dbReference>
<dbReference type="Gene3D" id="1.20.1260.10">
    <property type="match status" value="1"/>
</dbReference>
<accession>A0A2P8C6M5</accession>
<evidence type="ECO:0000256" key="2">
    <source>
        <dbReference type="ARBA" id="ARBA00022434"/>
    </source>
</evidence>
<dbReference type="AlphaFoldDB" id="A0A2P8C6M5"/>
<dbReference type="GO" id="GO:0005829">
    <property type="term" value="C:cytosol"/>
    <property type="evidence" value="ECO:0007669"/>
    <property type="project" value="TreeGrafter"/>
</dbReference>
<proteinExistence type="inferred from homology"/>
<keyword evidence="5 7" id="KW-0408">Iron</keyword>
<reference evidence="10 13" key="2">
    <citation type="submission" date="2019-10" db="EMBL/GenBank/DDBJ databases">
        <title>Prolixibacter strains distinguished by the presence of nitrate reductase genes were adept at nitrate-dependent anaerobic corrosion of metallic iron and carbon steel.</title>
        <authorList>
            <person name="Iino T."/>
            <person name="Shono N."/>
            <person name="Ito K."/>
            <person name="Nakamura R."/>
            <person name="Sueoka K."/>
            <person name="Harayama S."/>
            <person name="Ohkuma M."/>
        </authorList>
    </citation>
    <scope>NUCLEOTIDE SEQUENCE [LARGE SCALE GENOMIC DNA]</scope>
    <source>
        <strain evidence="10 13">MIC1-1</strain>
    </source>
</reference>
<dbReference type="PROSITE" id="PS50905">
    <property type="entry name" value="FERRITIN_LIKE"/>
    <property type="match status" value="1"/>
</dbReference>
<dbReference type="PANTHER" id="PTHR11431:SF127">
    <property type="entry name" value="BACTERIAL NON-HEME FERRITIN"/>
    <property type="match status" value="1"/>
</dbReference>
<comment type="catalytic activity">
    <reaction evidence="8">
        <text>4 Fe(2+) + O2 + 6 H2O = 4 iron(III) oxide-hydroxide + 12 H(+)</text>
        <dbReference type="Rhea" id="RHEA:11972"/>
        <dbReference type="ChEBI" id="CHEBI:15377"/>
        <dbReference type="ChEBI" id="CHEBI:15378"/>
        <dbReference type="ChEBI" id="CHEBI:15379"/>
        <dbReference type="ChEBI" id="CHEBI:29033"/>
        <dbReference type="ChEBI" id="CHEBI:78619"/>
        <dbReference type="EC" id="1.16.3.2"/>
    </reaction>
</comment>
<sequence length="170" mass="19348">MLKEAVNKAINEQINAEFHSAYLYLSMSAYFEAVGLSGFANWMKVQYKEELAHAQKFFDYVNDRGARVILDPIAEVPAEFDNVIDVYEKTLAHEQSVTERINKLMDIAIAESDHATKSFLQWFLDEQVEEENTVDQILNNLKMINGEGQGLLMMDREMGNRSFTDPTAGA</sequence>
<dbReference type="Proteomes" id="UP000396862">
    <property type="component" value="Unassembled WGS sequence"/>
</dbReference>
<reference evidence="11 12" key="1">
    <citation type="submission" date="2018-03" db="EMBL/GenBank/DDBJ databases">
        <title>Genomic Encyclopedia of Archaeal and Bacterial Type Strains, Phase II (KMG-II): from individual species to whole genera.</title>
        <authorList>
            <person name="Goeker M."/>
        </authorList>
    </citation>
    <scope>NUCLEOTIDE SEQUENCE [LARGE SCALE GENOMIC DNA]</scope>
    <source>
        <strain evidence="11 12">DSM 27267</strain>
    </source>
</reference>
<comment type="subcellular location">
    <subcellularLocation>
        <location evidence="8">Cytoplasm</location>
    </subcellularLocation>
</comment>
<dbReference type="InterPro" id="IPR012347">
    <property type="entry name" value="Ferritin-like"/>
</dbReference>
<dbReference type="InterPro" id="IPR009078">
    <property type="entry name" value="Ferritin-like_SF"/>
</dbReference>
<dbReference type="GO" id="GO:0008198">
    <property type="term" value="F:ferrous iron binding"/>
    <property type="evidence" value="ECO:0007669"/>
    <property type="project" value="TreeGrafter"/>
</dbReference>
<evidence type="ECO:0000256" key="8">
    <source>
        <dbReference type="RuleBase" id="RU361145"/>
    </source>
</evidence>
<dbReference type="InterPro" id="IPR041719">
    <property type="entry name" value="Ferritin_prok"/>
</dbReference>
<keyword evidence="8" id="KW-0963">Cytoplasm</keyword>
<dbReference type="CDD" id="cd01055">
    <property type="entry name" value="Nonheme_Ferritin"/>
    <property type="match status" value="1"/>
</dbReference>
<dbReference type="Pfam" id="PF00210">
    <property type="entry name" value="Ferritin"/>
    <property type="match status" value="1"/>
</dbReference>
<keyword evidence="2 8" id="KW-0409">Iron storage</keyword>
<gene>
    <name evidence="11" type="ORF">CLV93_11456</name>
    <name evidence="10" type="ORF">JCM18694_23320</name>
</gene>
<dbReference type="RefSeq" id="WP_106543730.1">
    <property type="nucleotide sequence ID" value="NZ_BLAU01000001.1"/>
</dbReference>
<evidence type="ECO:0000313" key="12">
    <source>
        <dbReference type="Proteomes" id="UP000240621"/>
    </source>
</evidence>
<name>A0A2P8C6M5_9BACT</name>
<dbReference type="PANTHER" id="PTHR11431">
    <property type="entry name" value="FERRITIN"/>
    <property type="match status" value="1"/>
</dbReference>
<comment type="caution">
    <text evidence="11">The sequence shown here is derived from an EMBL/GenBank/DDBJ whole genome shotgun (WGS) entry which is preliminary data.</text>
</comment>
<dbReference type="GO" id="GO:0006826">
    <property type="term" value="P:iron ion transport"/>
    <property type="evidence" value="ECO:0007669"/>
    <property type="project" value="InterPro"/>
</dbReference>
<evidence type="ECO:0000313" key="13">
    <source>
        <dbReference type="Proteomes" id="UP000396862"/>
    </source>
</evidence>
<feature type="binding site" evidence="7">
    <location>
        <position position="17"/>
    </location>
    <ligand>
        <name>Fe cation</name>
        <dbReference type="ChEBI" id="CHEBI:24875"/>
        <label>1</label>
    </ligand>
</feature>
<feature type="binding site" evidence="7">
    <location>
        <position position="50"/>
    </location>
    <ligand>
        <name>Fe cation</name>
        <dbReference type="ChEBI" id="CHEBI:24875"/>
        <label>1</label>
    </ligand>
</feature>
<feature type="binding site" evidence="7">
    <location>
        <position position="53"/>
    </location>
    <ligand>
        <name>Fe cation</name>
        <dbReference type="ChEBI" id="CHEBI:24875"/>
        <label>1</label>
    </ligand>
</feature>
<evidence type="ECO:0000256" key="3">
    <source>
        <dbReference type="ARBA" id="ARBA00022723"/>
    </source>
</evidence>
<evidence type="ECO:0000256" key="1">
    <source>
        <dbReference type="ARBA" id="ARBA00006950"/>
    </source>
</evidence>
<dbReference type="SUPFAM" id="SSF47240">
    <property type="entry name" value="Ferritin-like"/>
    <property type="match status" value="1"/>
</dbReference>
<evidence type="ECO:0000256" key="5">
    <source>
        <dbReference type="ARBA" id="ARBA00023004"/>
    </source>
</evidence>
<dbReference type="InterPro" id="IPR001519">
    <property type="entry name" value="Ferritin"/>
</dbReference>
<dbReference type="OrthoDB" id="9801481at2"/>
<keyword evidence="4" id="KW-0560">Oxidoreductase</keyword>